<dbReference type="Gene3D" id="3.40.50.1820">
    <property type="entry name" value="alpha/beta hydrolase"/>
    <property type="match status" value="2"/>
</dbReference>
<dbReference type="InterPro" id="IPR029058">
    <property type="entry name" value="AB_hydrolase_fold"/>
</dbReference>
<keyword evidence="2" id="KW-0378">Hydrolase</keyword>
<evidence type="ECO:0000259" key="1">
    <source>
        <dbReference type="Pfam" id="PF00135"/>
    </source>
</evidence>
<organism evidence="2 3">
    <name type="scientific">Trichostrongylus colubriformis</name>
    <name type="common">Black scour worm</name>
    <dbReference type="NCBI Taxonomy" id="6319"/>
    <lineage>
        <taxon>Eukaryota</taxon>
        <taxon>Metazoa</taxon>
        <taxon>Ecdysozoa</taxon>
        <taxon>Nematoda</taxon>
        <taxon>Chromadorea</taxon>
        <taxon>Rhabditida</taxon>
        <taxon>Rhabditina</taxon>
        <taxon>Rhabditomorpha</taxon>
        <taxon>Strongyloidea</taxon>
        <taxon>Trichostrongylidae</taxon>
        <taxon>Trichostrongylus</taxon>
    </lineage>
</organism>
<dbReference type="EMBL" id="WIXE01007526">
    <property type="protein sequence ID" value="KAK5980351.1"/>
    <property type="molecule type" value="Genomic_DNA"/>
</dbReference>
<protein>
    <submittedName>
        <fullName evidence="2">Carboxylic ester hydrolase</fullName>
    </submittedName>
</protein>
<sequence length="528" mass="59563">MGQGPSTSQYFGESRVVKTKFGSIIGRRFTFHEREVDAFQGVPFAKPPVGKLRFEKPEWPQSWDGVKATKGFAARGIQKDPYFFEKMKLGKISEDNLYLNVFTPVWSPKTSSGFPVMVFVHGGGFVSDSSVKYGDVGICKHLCTKDVVVVTIQYRLGLLGFFSTGDEHCRGNFALWDQTLALRWVQENIAFFNGDPNNVTVMGQSAGGASVDLLSICPHSRGIGYRVLRKRNSSVDMDYSMIERLRALPASKFALSLIDNMKKSDVASRCSAGPRLDFDFIPKGVSELRKEAPAKPMLIGSSNSEGLMFWFGKDHSIGSIMDYISKVVPEKDHPNDFKKLREEIFRKLLSNPDDLVEETRAFVEIVGDIFVNVGVQSTILETLEAHHDAPVYFYSFDYYNPKSWGPLSLRWPFKDATHCTELAYIFAVGIIWNYDFTHDDKKMLEMTTTMWTNFAKYGNPNGIPEDPSSSLNLLCGEPFTWEPATLSNPQKHLSISLKPQMKVEYKKGRPLFIAQMRRQRSKSESNGI</sequence>
<accession>A0AAN8FJV9</accession>
<dbReference type="InterPro" id="IPR002018">
    <property type="entry name" value="CarbesteraseB"/>
</dbReference>
<dbReference type="PANTHER" id="PTHR44590">
    <property type="entry name" value="CARBOXYLIC ESTER HYDROLASE-RELATED"/>
    <property type="match status" value="1"/>
</dbReference>
<feature type="domain" description="Carboxylesterase type B" evidence="1">
    <location>
        <begin position="240"/>
        <end position="509"/>
    </location>
</feature>
<dbReference type="AlphaFoldDB" id="A0AAN8FJV9"/>
<comment type="caution">
    <text evidence="2">The sequence shown here is derived from an EMBL/GenBank/DDBJ whole genome shotgun (WGS) entry which is preliminary data.</text>
</comment>
<dbReference type="GO" id="GO:0016787">
    <property type="term" value="F:hydrolase activity"/>
    <property type="evidence" value="ECO:0007669"/>
    <property type="project" value="UniProtKB-KW"/>
</dbReference>
<dbReference type="PANTHER" id="PTHR44590:SF3">
    <property type="entry name" value="CARBOXYLESTERASE TYPE B DOMAIN-CONTAINING PROTEIN"/>
    <property type="match status" value="1"/>
</dbReference>
<name>A0AAN8FJV9_TRICO</name>
<dbReference type="Proteomes" id="UP001331761">
    <property type="component" value="Unassembled WGS sequence"/>
</dbReference>
<reference evidence="2 3" key="1">
    <citation type="submission" date="2019-10" db="EMBL/GenBank/DDBJ databases">
        <title>Assembly and Annotation for the nematode Trichostrongylus colubriformis.</title>
        <authorList>
            <person name="Martin J."/>
        </authorList>
    </citation>
    <scope>NUCLEOTIDE SEQUENCE [LARGE SCALE GENOMIC DNA]</scope>
    <source>
        <strain evidence="2">G859</strain>
        <tissue evidence="2">Whole worm</tissue>
    </source>
</reference>
<gene>
    <name evidence="2" type="ORF">GCK32_004652</name>
</gene>
<evidence type="ECO:0000313" key="2">
    <source>
        <dbReference type="EMBL" id="KAK5980351.1"/>
    </source>
</evidence>
<evidence type="ECO:0000313" key="3">
    <source>
        <dbReference type="Proteomes" id="UP001331761"/>
    </source>
</evidence>
<keyword evidence="3" id="KW-1185">Reference proteome</keyword>
<dbReference type="SUPFAM" id="SSF53474">
    <property type="entry name" value="alpha/beta-Hydrolases"/>
    <property type="match status" value="1"/>
</dbReference>
<feature type="domain" description="Carboxylesterase type B" evidence="1">
    <location>
        <begin position="14"/>
        <end position="223"/>
    </location>
</feature>
<proteinExistence type="predicted"/>
<dbReference type="Pfam" id="PF00135">
    <property type="entry name" value="COesterase"/>
    <property type="match status" value="2"/>
</dbReference>